<dbReference type="OrthoDB" id="9961533at2"/>
<evidence type="ECO:0000313" key="2">
    <source>
        <dbReference type="Proteomes" id="UP000441754"/>
    </source>
</evidence>
<dbReference type="Proteomes" id="UP000441754">
    <property type="component" value="Unassembled WGS sequence"/>
</dbReference>
<dbReference type="EMBL" id="WJXZ01000005">
    <property type="protein sequence ID" value="MRS61668.1"/>
    <property type="molecule type" value="Genomic_DNA"/>
</dbReference>
<proteinExistence type="predicted"/>
<sequence length="167" mass="19259">MTQFKIKVYLSESQVAEPIGGHFFMVTRTNWCFVTAGSVRYTQGVAGEDHCVHPLAHYSDCQPADGEAWSLSETDSCVDERFVEMPEGYRVYHRAIRQLPVYSFEYKPERFSPEEVAFHFPLARRWFGAFISGSEYVYSGGYLIRRGLTNLEQLLESEVEENELIHV</sequence>
<reference evidence="1 2" key="1">
    <citation type="journal article" date="2018" name="Antonie Van Leeuwenhoek">
        <title>Larkinella terrae sp. nov., isolated from soil on Jeju Island, South Korea.</title>
        <authorList>
            <person name="Ten L.N."/>
            <person name="Jeon J."/>
            <person name="Park S.J."/>
            <person name="Park S."/>
            <person name="Lee S.Y."/>
            <person name="Kim M.K."/>
            <person name="Jung H.Y."/>
        </authorList>
    </citation>
    <scope>NUCLEOTIDE SEQUENCE [LARGE SCALE GENOMIC DNA]</scope>
    <source>
        <strain evidence="1 2">KCTC 52001</strain>
    </source>
</reference>
<keyword evidence="2" id="KW-1185">Reference proteome</keyword>
<evidence type="ECO:0000313" key="1">
    <source>
        <dbReference type="EMBL" id="MRS61668.1"/>
    </source>
</evidence>
<protein>
    <submittedName>
        <fullName evidence="1">Uncharacterized protein</fullName>
    </submittedName>
</protein>
<comment type="caution">
    <text evidence="1">The sequence shown here is derived from an EMBL/GenBank/DDBJ whole genome shotgun (WGS) entry which is preliminary data.</text>
</comment>
<dbReference type="RefSeq" id="WP_154175056.1">
    <property type="nucleotide sequence ID" value="NZ_WJXZ01000005.1"/>
</dbReference>
<gene>
    <name evidence="1" type="ORF">GJJ30_10245</name>
</gene>
<accession>A0A7K0EJQ7</accession>
<organism evidence="1 2">
    <name type="scientific">Larkinella terrae</name>
    <dbReference type="NCBI Taxonomy" id="2025311"/>
    <lineage>
        <taxon>Bacteria</taxon>
        <taxon>Pseudomonadati</taxon>
        <taxon>Bacteroidota</taxon>
        <taxon>Cytophagia</taxon>
        <taxon>Cytophagales</taxon>
        <taxon>Spirosomataceae</taxon>
        <taxon>Larkinella</taxon>
    </lineage>
</organism>
<name>A0A7K0EJQ7_9BACT</name>
<dbReference type="AlphaFoldDB" id="A0A7K0EJQ7"/>